<dbReference type="InterPro" id="IPR049458">
    <property type="entry name" value="EpsG-like"/>
</dbReference>
<proteinExistence type="predicted"/>
<keyword evidence="3" id="KW-1185">Reference proteome</keyword>
<gene>
    <name evidence="2" type="ORF">T1815_28041</name>
</gene>
<reference evidence="3" key="1">
    <citation type="submission" date="2015-05" db="EMBL/GenBank/DDBJ databases">
        <authorList>
            <consortium name="Pathogen Informatics"/>
        </authorList>
    </citation>
    <scope>NUCLEOTIDE SEQUENCE [LARGE SCALE GENOMIC DNA]</scope>
    <source>
        <strain evidence="3">T1-815</strain>
    </source>
</reference>
<keyword evidence="1" id="KW-0812">Transmembrane</keyword>
<evidence type="ECO:0000256" key="1">
    <source>
        <dbReference type="SAM" id="Phobius"/>
    </source>
</evidence>
<organism evidence="2 3">
    <name type="scientific">Agathobacter rectalis</name>
    <dbReference type="NCBI Taxonomy" id="39491"/>
    <lineage>
        <taxon>Bacteria</taxon>
        <taxon>Bacillati</taxon>
        <taxon>Bacillota</taxon>
        <taxon>Clostridia</taxon>
        <taxon>Lachnospirales</taxon>
        <taxon>Lachnospiraceae</taxon>
        <taxon>Agathobacter</taxon>
    </lineage>
</organism>
<protein>
    <recommendedName>
        <fullName evidence="4">EpsG family protein</fullName>
    </recommendedName>
</protein>
<dbReference type="Pfam" id="PF14897">
    <property type="entry name" value="EpsG"/>
    <property type="match status" value="1"/>
</dbReference>
<feature type="transmembrane region" description="Helical" evidence="1">
    <location>
        <begin position="109"/>
        <end position="126"/>
    </location>
</feature>
<keyword evidence="1" id="KW-0472">Membrane</keyword>
<dbReference type="Proteomes" id="UP000049472">
    <property type="component" value="Unassembled WGS sequence"/>
</dbReference>
<name>A0A0M6WWN8_9FIRM</name>
<dbReference type="RefSeq" id="WP_055062677.1">
    <property type="nucleotide sequence ID" value="NZ_CVRQ01000053.1"/>
</dbReference>
<evidence type="ECO:0000313" key="2">
    <source>
        <dbReference type="EMBL" id="CRL41828.1"/>
    </source>
</evidence>
<dbReference type="AlphaFoldDB" id="A0A0M6WWN8"/>
<evidence type="ECO:0008006" key="4">
    <source>
        <dbReference type="Google" id="ProtNLM"/>
    </source>
</evidence>
<dbReference type="EMBL" id="CVRQ01000053">
    <property type="protein sequence ID" value="CRL41828.1"/>
    <property type="molecule type" value="Genomic_DNA"/>
</dbReference>
<feature type="transmembrane region" description="Helical" evidence="1">
    <location>
        <begin position="212"/>
        <end position="232"/>
    </location>
</feature>
<feature type="transmembrane region" description="Helical" evidence="1">
    <location>
        <begin position="175"/>
        <end position="200"/>
    </location>
</feature>
<evidence type="ECO:0000313" key="3">
    <source>
        <dbReference type="Proteomes" id="UP000049472"/>
    </source>
</evidence>
<feature type="transmembrane region" description="Helical" evidence="1">
    <location>
        <begin position="35"/>
        <end position="55"/>
    </location>
</feature>
<feature type="transmembrane region" description="Helical" evidence="1">
    <location>
        <begin position="6"/>
        <end position="23"/>
    </location>
</feature>
<feature type="transmembrane region" description="Helical" evidence="1">
    <location>
        <begin position="298"/>
        <end position="320"/>
    </location>
</feature>
<accession>A0A0M6WWN8</accession>
<sequence length="364" mass="41479">MSNYILILVWIVILGIAAMFINVKRPEVVCGEKVERYYVVWAFLIFVPLIIWCGYRGNVGDTSMYISSFYDMPSDFGGIETYMQGVKKDKAFFCFSAVIKCLIGNKPEIYFIILALIQATLLILVYRKYSPEFLFTFFLFIASTDYISWMFNGIRQFMAVTITFACFGLILKKKYIVAILLILLASRFHGSALIVIPFLFVAQGKAWNKKTILIIMATIATVTFIGSFTNLLDSVLAETQYTNVVSDWQSWQDDGTNIFRVLVYAVPAILSFIGKRYLDEANNPCINFCANMSIISTAIYVVSMFTSGIFIGRLPIYFSLYSYILLPWELKNMFNEKSKQFITGAAVLGYLGFYFYSIISMGMI</sequence>
<keyword evidence="1" id="KW-1133">Transmembrane helix</keyword>
<feature type="transmembrane region" description="Helical" evidence="1">
    <location>
        <begin position="133"/>
        <end position="151"/>
    </location>
</feature>
<feature type="transmembrane region" description="Helical" evidence="1">
    <location>
        <begin position="340"/>
        <end position="359"/>
    </location>
</feature>